<dbReference type="Proteomes" id="UP000735302">
    <property type="component" value="Unassembled WGS sequence"/>
</dbReference>
<accession>A0AAV4AEP2</accession>
<organism evidence="1 2">
    <name type="scientific">Plakobranchus ocellatus</name>
    <dbReference type="NCBI Taxonomy" id="259542"/>
    <lineage>
        <taxon>Eukaryota</taxon>
        <taxon>Metazoa</taxon>
        <taxon>Spiralia</taxon>
        <taxon>Lophotrochozoa</taxon>
        <taxon>Mollusca</taxon>
        <taxon>Gastropoda</taxon>
        <taxon>Heterobranchia</taxon>
        <taxon>Euthyneura</taxon>
        <taxon>Panpulmonata</taxon>
        <taxon>Sacoglossa</taxon>
        <taxon>Placobranchoidea</taxon>
        <taxon>Plakobranchidae</taxon>
        <taxon>Plakobranchus</taxon>
    </lineage>
</organism>
<proteinExistence type="predicted"/>
<reference evidence="1 2" key="1">
    <citation type="journal article" date="2021" name="Elife">
        <title>Chloroplast acquisition without the gene transfer in kleptoplastic sea slugs, Plakobranchus ocellatus.</title>
        <authorList>
            <person name="Maeda T."/>
            <person name="Takahashi S."/>
            <person name="Yoshida T."/>
            <person name="Shimamura S."/>
            <person name="Takaki Y."/>
            <person name="Nagai Y."/>
            <person name="Toyoda A."/>
            <person name="Suzuki Y."/>
            <person name="Arimoto A."/>
            <person name="Ishii H."/>
            <person name="Satoh N."/>
            <person name="Nishiyama T."/>
            <person name="Hasebe M."/>
            <person name="Maruyama T."/>
            <person name="Minagawa J."/>
            <person name="Obokata J."/>
            <person name="Shigenobu S."/>
        </authorList>
    </citation>
    <scope>NUCLEOTIDE SEQUENCE [LARGE SCALE GENOMIC DNA]</scope>
</reference>
<protein>
    <submittedName>
        <fullName evidence="1">Uncharacterized protein</fullName>
    </submittedName>
</protein>
<comment type="caution">
    <text evidence="1">The sequence shown here is derived from an EMBL/GenBank/DDBJ whole genome shotgun (WGS) entry which is preliminary data.</text>
</comment>
<keyword evidence="2" id="KW-1185">Reference proteome</keyword>
<evidence type="ECO:0000313" key="2">
    <source>
        <dbReference type="Proteomes" id="UP000735302"/>
    </source>
</evidence>
<sequence>MTIIINYGNIHKCGQNGCKTDNVQNRYIDTSNGGQAVDDNGVSDTVASDSALGSAETLLSRVRVPPSAPRPDGGP</sequence>
<gene>
    <name evidence="1" type="ORF">PoB_003617600</name>
</gene>
<dbReference type="AlphaFoldDB" id="A0AAV4AEP2"/>
<evidence type="ECO:0000313" key="1">
    <source>
        <dbReference type="EMBL" id="GFO09671.1"/>
    </source>
</evidence>
<dbReference type="EMBL" id="BLXT01004113">
    <property type="protein sequence ID" value="GFO09671.1"/>
    <property type="molecule type" value="Genomic_DNA"/>
</dbReference>
<name>A0AAV4AEP2_9GAST</name>